<feature type="domain" description="MADF" evidence="2">
    <location>
        <begin position="107"/>
        <end position="195"/>
    </location>
</feature>
<accession>A0A9P0DP79</accession>
<name>A0A9P0DP79_PHACE</name>
<dbReference type="PANTHER" id="PTHR12243">
    <property type="entry name" value="MADF DOMAIN TRANSCRIPTION FACTOR"/>
    <property type="match status" value="1"/>
</dbReference>
<dbReference type="EMBL" id="OU896710">
    <property type="protein sequence ID" value="CAH1163303.1"/>
    <property type="molecule type" value="Genomic_DNA"/>
</dbReference>
<evidence type="ECO:0000313" key="4">
    <source>
        <dbReference type="Proteomes" id="UP001153737"/>
    </source>
</evidence>
<dbReference type="Proteomes" id="UP001153737">
    <property type="component" value="Chromosome 4"/>
</dbReference>
<dbReference type="GO" id="GO:0005634">
    <property type="term" value="C:nucleus"/>
    <property type="evidence" value="ECO:0007669"/>
    <property type="project" value="TreeGrafter"/>
</dbReference>
<dbReference type="PANTHER" id="PTHR12243:SF67">
    <property type="entry name" value="COREPRESSOR OF PANGOLIN, ISOFORM A-RELATED"/>
    <property type="match status" value="1"/>
</dbReference>
<protein>
    <recommendedName>
        <fullName evidence="2">MADF domain-containing protein</fullName>
    </recommendedName>
</protein>
<reference evidence="3" key="1">
    <citation type="submission" date="2022-01" db="EMBL/GenBank/DDBJ databases">
        <authorList>
            <person name="King R."/>
        </authorList>
    </citation>
    <scope>NUCLEOTIDE SEQUENCE</scope>
</reference>
<dbReference type="GO" id="GO:0006357">
    <property type="term" value="P:regulation of transcription by RNA polymerase II"/>
    <property type="evidence" value="ECO:0007669"/>
    <property type="project" value="TreeGrafter"/>
</dbReference>
<dbReference type="OrthoDB" id="6081971at2759"/>
<evidence type="ECO:0000259" key="2">
    <source>
        <dbReference type="PROSITE" id="PS51029"/>
    </source>
</evidence>
<feature type="region of interest" description="Disordered" evidence="1">
    <location>
        <begin position="252"/>
        <end position="277"/>
    </location>
</feature>
<keyword evidence="4" id="KW-1185">Reference proteome</keyword>
<dbReference type="InterPro" id="IPR039353">
    <property type="entry name" value="TF_Adf1"/>
</dbReference>
<feature type="compositionally biased region" description="Polar residues" evidence="1">
    <location>
        <begin position="252"/>
        <end position="268"/>
    </location>
</feature>
<dbReference type="SMART" id="SM00595">
    <property type="entry name" value="MADF"/>
    <property type="match status" value="2"/>
</dbReference>
<dbReference type="PROSITE" id="PS51029">
    <property type="entry name" value="MADF"/>
    <property type="match status" value="2"/>
</dbReference>
<dbReference type="GO" id="GO:0005667">
    <property type="term" value="C:transcription regulator complex"/>
    <property type="evidence" value="ECO:0007669"/>
    <property type="project" value="TreeGrafter"/>
</dbReference>
<dbReference type="Pfam" id="PF10545">
    <property type="entry name" value="MADF_DNA_bdg"/>
    <property type="match status" value="2"/>
</dbReference>
<dbReference type="AlphaFoldDB" id="A0A9P0DP79"/>
<feature type="domain" description="MADF" evidence="2">
    <location>
        <begin position="6"/>
        <end position="93"/>
    </location>
</feature>
<organism evidence="3 4">
    <name type="scientific">Phaedon cochleariae</name>
    <name type="common">Mustard beetle</name>
    <dbReference type="NCBI Taxonomy" id="80249"/>
    <lineage>
        <taxon>Eukaryota</taxon>
        <taxon>Metazoa</taxon>
        <taxon>Ecdysozoa</taxon>
        <taxon>Arthropoda</taxon>
        <taxon>Hexapoda</taxon>
        <taxon>Insecta</taxon>
        <taxon>Pterygota</taxon>
        <taxon>Neoptera</taxon>
        <taxon>Endopterygota</taxon>
        <taxon>Coleoptera</taxon>
        <taxon>Polyphaga</taxon>
        <taxon>Cucujiformia</taxon>
        <taxon>Chrysomeloidea</taxon>
        <taxon>Chrysomelidae</taxon>
        <taxon>Chrysomelinae</taxon>
        <taxon>Chrysomelini</taxon>
        <taxon>Phaedon</taxon>
    </lineage>
</organism>
<evidence type="ECO:0000256" key="1">
    <source>
        <dbReference type="SAM" id="MobiDB-lite"/>
    </source>
</evidence>
<sequence>MYDDDALIDLVHKYSFLYDKTHKWYKNKNERDKGWTKIGDILNMTSEECEQRWIILRNRFCTEMRKEKNSPTGCTWRPWSLYEDLSWLKPHVIPRNPRKKILHSDVRLIDLVHQHSFLYDKTHEWYKNNDEREKGWIAIADILKISAEVCEQRWGLLRNRFCTELRKENNTSIGSTSSLTWPLLENLSWLKPHVIPRRSRGSIPAPRLPKDWDTFPELETTTESIVGELEDENDVRYIIAQPDNVCETFYSHSTEASPEQNSQPSCSESAAKRPQPKLEKIEEETKNVKKSKMQDNKVLGEALTGAISQFTEIIKQEGRQSKEHRNDPDDLFGTMVVQYLKEIKDVKKKILIKSDILRIFENSL</sequence>
<dbReference type="InterPro" id="IPR006578">
    <property type="entry name" value="MADF-dom"/>
</dbReference>
<reference evidence="3" key="2">
    <citation type="submission" date="2022-10" db="EMBL/GenBank/DDBJ databases">
        <authorList>
            <consortium name="ENA_rothamsted_submissions"/>
            <consortium name="culmorum"/>
            <person name="King R."/>
        </authorList>
    </citation>
    <scope>NUCLEOTIDE SEQUENCE</scope>
</reference>
<gene>
    <name evidence="3" type="ORF">PHAECO_LOCUS7818</name>
</gene>
<proteinExistence type="predicted"/>
<evidence type="ECO:0000313" key="3">
    <source>
        <dbReference type="EMBL" id="CAH1163303.1"/>
    </source>
</evidence>